<name>A0A9X1WZA6_9GAMM</name>
<dbReference type="Proteomes" id="UP001139701">
    <property type="component" value="Unassembled WGS sequence"/>
</dbReference>
<dbReference type="InterPro" id="IPR036291">
    <property type="entry name" value="NAD(P)-bd_dom_sf"/>
</dbReference>
<dbReference type="SUPFAM" id="SSF51735">
    <property type="entry name" value="NAD(P)-binding Rossmann-fold domains"/>
    <property type="match status" value="1"/>
</dbReference>
<protein>
    <submittedName>
        <fullName evidence="4">SDR family NAD(P)-dependent oxidoreductase</fullName>
    </submittedName>
</protein>
<dbReference type="GO" id="GO:0016020">
    <property type="term" value="C:membrane"/>
    <property type="evidence" value="ECO:0007669"/>
    <property type="project" value="TreeGrafter"/>
</dbReference>
<comment type="caution">
    <text evidence="4">The sequence shown here is derived from an EMBL/GenBank/DDBJ whole genome shotgun (WGS) entry which is preliminary data.</text>
</comment>
<dbReference type="Gene3D" id="3.40.50.720">
    <property type="entry name" value="NAD(P)-binding Rossmann-like Domain"/>
    <property type="match status" value="1"/>
</dbReference>
<dbReference type="RefSeq" id="WP_241571303.1">
    <property type="nucleotide sequence ID" value="NZ_JAKUML010000008.1"/>
</dbReference>
<dbReference type="PANTHER" id="PTHR44196">
    <property type="entry name" value="DEHYDROGENASE/REDUCTASE SDR FAMILY MEMBER 7B"/>
    <property type="match status" value="1"/>
</dbReference>
<dbReference type="PANTHER" id="PTHR44196:SF1">
    <property type="entry name" value="DEHYDROGENASE_REDUCTASE SDR FAMILY MEMBER 7B"/>
    <property type="match status" value="1"/>
</dbReference>
<evidence type="ECO:0000256" key="1">
    <source>
        <dbReference type="ARBA" id="ARBA00006484"/>
    </source>
</evidence>
<gene>
    <name evidence="4" type="ORF">MKI79_06730</name>
</gene>
<sequence length="280" mass="30331">MKNFQGKVVAITGAGSGIGRALAMRFAKAGCDLALSDINLSAVEATEQMIKKDHHCKISCHQLDVSDRKAFYTWADDVVAFHGKVNMIINNAGVALSGTVASLSIEDYEWIMNINVWGVIYGTKAFLPYLEQSGEGHVVNISSIFGLTSQPLMSGYNASKFAVRGFTESLRQDLALTNSCVSATCVHPGGIKTNIAQAARVSDSVAKATGKDTKAATKDFEMTFITTPEKAADTIFNAVKHDKRRVLVGPDAKVYDWVVRLMPTGYQKIMTATVKLRSLK</sequence>
<dbReference type="PRINTS" id="PR00080">
    <property type="entry name" value="SDRFAMILY"/>
</dbReference>
<dbReference type="GO" id="GO:0016491">
    <property type="term" value="F:oxidoreductase activity"/>
    <property type="evidence" value="ECO:0007669"/>
    <property type="project" value="UniProtKB-KW"/>
</dbReference>
<evidence type="ECO:0000313" key="5">
    <source>
        <dbReference type="Proteomes" id="UP001139701"/>
    </source>
</evidence>
<dbReference type="AlphaFoldDB" id="A0A9X1WZA6"/>
<evidence type="ECO:0000256" key="3">
    <source>
        <dbReference type="RuleBase" id="RU000363"/>
    </source>
</evidence>
<dbReference type="InterPro" id="IPR002347">
    <property type="entry name" value="SDR_fam"/>
</dbReference>
<organism evidence="4 5">
    <name type="scientific">Acinetobacter sedimenti</name>
    <dbReference type="NCBI Taxonomy" id="2919922"/>
    <lineage>
        <taxon>Bacteria</taxon>
        <taxon>Pseudomonadati</taxon>
        <taxon>Pseudomonadota</taxon>
        <taxon>Gammaproteobacteria</taxon>
        <taxon>Moraxellales</taxon>
        <taxon>Moraxellaceae</taxon>
        <taxon>Acinetobacter</taxon>
    </lineage>
</organism>
<reference evidence="4" key="1">
    <citation type="submission" date="2022-02" db="EMBL/GenBank/DDBJ databases">
        <title>Acinetobacter A3.8 sp. nov., isolated from Sediment (Zhairuo Island).</title>
        <authorList>
            <person name="Zheng K."/>
        </authorList>
    </citation>
    <scope>NUCLEOTIDE SEQUENCE</scope>
    <source>
        <strain evidence="4">A3.8</strain>
    </source>
</reference>
<dbReference type="InterPro" id="IPR020904">
    <property type="entry name" value="Sc_DH/Rdtase_CS"/>
</dbReference>
<dbReference type="Pfam" id="PF00106">
    <property type="entry name" value="adh_short"/>
    <property type="match status" value="1"/>
</dbReference>
<dbReference type="EMBL" id="JAKUML010000008">
    <property type="protein sequence ID" value="MCJ8146597.1"/>
    <property type="molecule type" value="Genomic_DNA"/>
</dbReference>
<dbReference type="PRINTS" id="PR00081">
    <property type="entry name" value="GDHRDH"/>
</dbReference>
<proteinExistence type="inferred from homology"/>
<dbReference type="PROSITE" id="PS00061">
    <property type="entry name" value="ADH_SHORT"/>
    <property type="match status" value="1"/>
</dbReference>
<accession>A0A9X1WZA6</accession>
<comment type="similarity">
    <text evidence="1 3">Belongs to the short-chain dehydrogenases/reductases (SDR) family.</text>
</comment>
<evidence type="ECO:0000313" key="4">
    <source>
        <dbReference type="EMBL" id="MCJ8146597.1"/>
    </source>
</evidence>
<evidence type="ECO:0000256" key="2">
    <source>
        <dbReference type="ARBA" id="ARBA00023002"/>
    </source>
</evidence>
<keyword evidence="2" id="KW-0560">Oxidoreductase</keyword>
<keyword evidence="5" id="KW-1185">Reference proteome</keyword>